<evidence type="ECO:0000256" key="1">
    <source>
        <dbReference type="SAM" id="MobiDB-lite"/>
    </source>
</evidence>
<evidence type="ECO:0000313" key="2">
    <source>
        <dbReference type="EMBL" id="CAB4126761.1"/>
    </source>
</evidence>
<evidence type="ECO:0008006" key="3">
    <source>
        <dbReference type="Google" id="ProtNLM"/>
    </source>
</evidence>
<protein>
    <recommendedName>
        <fullName evidence="3">Scaffolding protein</fullName>
    </recommendedName>
</protein>
<name>A0A6J5KXG8_9CAUD</name>
<accession>A0A6J5KXG8</accession>
<dbReference type="EMBL" id="LR796199">
    <property type="protein sequence ID" value="CAB4126761.1"/>
    <property type="molecule type" value="Genomic_DNA"/>
</dbReference>
<sequence length="256" mass="29498">MEQNSEVSEEVQEPVENSADTFEETKDTQTPEEILAELNAAHKLAMERNQQLERQLEETKQQERKLSIQKPTLSDYNSEDEYVHAYEVWYATQQAEIETEAVRKKQKEVEETRWRSYVDTYKNEKTKLAETTKNYEVYESIVQNHFSKVQQGIILQGSESPASLVYALGKRPEKLKELSQISDPVRFAFALSKYENTLKQVPSSTKEPPPPPEKKVIGSGVTVSYDKQLEALRREAEKTGDYTAVVNLKQKMRKTG</sequence>
<gene>
    <name evidence="2" type="ORF">UFOVP81_23</name>
</gene>
<feature type="compositionally biased region" description="Basic and acidic residues" evidence="1">
    <location>
        <begin position="54"/>
        <end position="66"/>
    </location>
</feature>
<feature type="region of interest" description="Disordered" evidence="1">
    <location>
        <begin position="54"/>
        <end position="74"/>
    </location>
</feature>
<proteinExistence type="predicted"/>
<reference evidence="2" key="1">
    <citation type="submission" date="2020-04" db="EMBL/GenBank/DDBJ databases">
        <authorList>
            <person name="Chiriac C."/>
            <person name="Salcher M."/>
            <person name="Ghai R."/>
            <person name="Kavagutti S V."/>
        </authorList>
    </citation>
    <scope>NUCLEOTIDE SEQUENCE</scope>
</reference>
<organism evidence="2">
    <name type="scientific">uncultured Caudovirales phage</name>
    <dbReference type="NCBI Taxonomy" id="2100421"/>
    <lineage>
        <taxon>Viruses</taxon>
        <taxon>Duplodnaviria</taxon>
        <taxon>Heunggongvirae</taxon>
        <taxon>Uroviricota</taxon>
        <taxon>Caudoviricetes</taxon>
        <taxon>Peduoviridae</taxon>
        <taxon>Maltschvirus</taxon>
        <taxon>Maltschvirus maltsch</taxon>
    </lineage>
</organism>
<feature type="region of interest" description="Disordered" evidence="1">
    <location>
        <begin position="1"/>
        <end position="31"/>
    </location>
</feature>